<keyword evidence="1" id="KW-0472">Membrane</keyword>
<gene>
    <name evidence="3" type="ORF">K1Y79_00240</name>
</gene>
<evidence type="ECO:0000256" key="1">
    <source>
        <dbReference type="SAM" id="Phobius"/>
    </source>
</evidence>
<dbReference type="Pfam" id="PF03779">
    <property type="entry name" value="SPW"/>
    <property type="match status" value="1"/>
</dbReference>
<feature type="transmembrane region" description="Helical" evidence="1">
    <location>
        <begin position="67"/>
        <end position="86"/>
    </location>
</feature>
<protein>
    <submittedName>
        <fullName evidence="3">SPW repeat protein</fullName>
    </submittedName>
</protein>
<name>A0ABS7G6F8_9BACT</name>
<dbReference type="InterPro" id="IPR005530">
    <property type="entry name" value="SPW"/>
</dbReference>
<keyword evidence="4" id="KW-1185">Reference proteome</keyword>
<evidence type="ECO:0000259" key="2">
    <source>
        <dbReference type="Pfam" id="PF03779"/>
    </source>
</evidence>
<keyword evidence="1" id="KW-0812">Transmembrane</keyword>
<comment type="caution">
    <text evidence="3">The sequence shown here is derived from an EMBL/GenBank/DDBJ whole genome shotgun (WGS) entry which is preliminary data.</text>
</comment>
<dbReference type="Proteomes" id="UP000812961">
    <property type="component" value="Unassembled WGS sequence"/>
</dbReference>
<proteinExistence type="predicted"/>
<organism evidence="3 4">
    <name type="scientific">Chitinophaga rhizophila</name>
    <dbReference type="NCBI Taxonomy" id="2866212"/>
    <lineage>
        <taxon>Bacteria</taxon>
        <taxon>Pseudomonadati</taxon>
        <taxon>Bacteroidota</taxon>
        <taxon>Chitinophagia</taxon>
        <taxon>Chitinophagales</taxon>
        <taxon>Chitinophagaceae</taxon>
        <taxon>Chitinophaga</taxon>
    </lineage>
</organism>
<reference evidence="3 4" key="1">
    <citation type="submission" date="2021-08" db="EMBL/GenBank/DDBJ databases">
        <title>The genome sequence of Chitinophaga sp. B61.</title>
        <authorList>
            <person name="Zhang X."/>
        </authorList>
    </citation>
    <scope>NUCLEOTIDE SEQUENCE [LARGE SCALE GENOMIC DNA]</scope>
    <source>
        <strain evidence="3 4">B61</strain>
    </source>
</reference>
<dbReference type="RefSeq" id="WP_220247984.1">
    <property type="nucleotide sequence ID" value="NZ_JAICCF010000001.1"/>
</dbReference>
<keyword evidence="1" id="KW-1133">Transmembrane helix</keyword>
<sequence length="129" mass="14437">MSLISTKTHTIFDYATGVLLVASPWIFEFHDGSAAPWMAIINGMTMLLLSVFTNYEGGIFRVISMKTHLTVDTLAGLVLAFSPWIFGFRETVMLPHLLLGLMQVLVGLATDRTPFPLGKEMFRRTAHNY</sequence>
<feature type="transmembrane region" description="Helical" evidence="1">
    <location>
        <begin position="35"/>
        <end position="55"/>
    </location>
</feature>
<dbReference type="EMBL" id="JAICCF010000001">
    <property type="protein sequence ID" value="MBW8682745.1"/>
    <property type="molecule type" value="Genomic_DNA"/>
</dbReference>
<feature type="transmembrane region" description="Helical" evidence="1">
    <location>
        <begin position="92"/>
        <end position="110"/>
    </location>
</feature>
<feature type="domain" description="SPW repeat-containing integral membrane" evidence="2">
    <location>
        <begin position="9"/>
        <end position="108"/>
    </location>
</feature>
<accession>A0ABS7G6F8</accession>
<evidence type="ECO:0000313" key="4">
    <source>
        <dbReference type="Proteomes" id="UP000812961"/>
    </source>
</evidence>
<evidence type="ECO:0000313" key="3">
    <source>
        <dbReference type="EMBL" id="MBW8682745.1"/>
    </source>
</evidence>